<keyword evidence="2" id="KW-1185">Reference proteome</keyword>
<dbReference type="RefSeq" id="WP_066764009.1">
    <property type="nucleotide sequence ID" value="NZ_BMIO01000007.1"/>
</dbReference>
<dbReference type="OrthoDB" id="338237at2"/>
<dbReference type="InterPro" id="IPR018531">
    <property type="entry name" value="DUF1993"/>
</dbReference>
<reference evidence="1 2" key="1">
    <citation type="journal article" date="2014" name="Int. J. Syst. Evol. Microbiol.">
        <title>Complete genome sequence of Corynebacterium casei LMG S-19264T (=DSM 44701T), isolated from a smear-ripened cheese.</title>
        <authorList>
            <consortium name="US DOE Joint Genome Institute (JGI-PGF)"/>
            <person name="Walter F."/>
            <person name="Albersmeier A."/>
            <person name="Kalinowski J."/>
            <person name="Ruckert C."/>
        </authorList>
    </citation>
    <scope>NUCLEOTIDE SEQUENCE [LARGE SCALE GENOMIC DNA]</scope>
    <source>
        <strain evidence="1 2">CGMCC 1.15358</strain>
    </source>
</reference>
<evidence type="ECO:0008006" key="3">
    <source>
        <dbReference type="Google" id="ProtNLM"/>
    </source>
</evidence>
<comment type="caution">
    <text evidence="1">The sequence shown here is derived from an EMBL/GenBank/DDBJ whole genome shotgun (WGS) entry which is preliminary data.</text>
</comment>
<dbReference type="Proteomes" id="UP000598997">
    <property type="component" value="Unassembled WGS sequence"/>
</dbReference>
<protein>
    <recommendedName>
        <fullName evidence="3">DUF1993 domain-containing protein</fullName>
    </recommendedName>
</protein>
<dbReference type="PANTHER" id="PTHR36922:SF1">
    <property type="entry name" value="DUF1993 DOMAIN-CONTAINING PROTEIN"/>
    <property type="match status" value="1"/>
</dbReference>
<dbReference type="SUPFAM" id="SSF109854">
    <property type="entry name" value="DinB/YfiT-like putative metalloenzymes"/>
    <property type="match status" value="1"/>
</dbReference>
<dbReference type="Pfam" id="PF09351">
    <property type="entry name" value="DUF1993"/>
    <property type="match status" value="1"/>
</dbReference>
<name>A0A917DLA9_9SPHN</name>
<gene>
    <name evidence="1" type="ORF">GCM10010989_24550</name>
</gene>
<dbReference type="Gene3D" id="1.20.120.450">
    <property type="entry name" value="dinb family like domain"/>
    <property type="match status" value="1"/>
</dbReference>
<evidence type="ECO:0000313" key="2">
    <source>
        <dbReference type="Proteomes" id="UP000598997"/>
    </source>
</evidence>
<dbReference type="EMBL" id="BMIO01000007">
    <property type="protein sequence ID" value="GGD49369.1"/>
    <property type="molecule type" value="Genomic_DNA"/>
</dbReference>
<proteinExistence type="predicted"/>
<accession>A0A917DLA9</accession>
<dbReference type="AlphaFoldDB" id="A0A917DLA9"/>
<evidence type="ECO:0000313" key="1">
    <source>
        <dbReference type="EMBL" id="GGD49369.1"/>
    </source>
</evidence>
<dbReference type="InterPro" id="IPR034660">
    <property type="entry name" value="DinB/YfiT-like"/>
</dbReference>
<dbReference type="PANTHER" id="PTHR36922">
    <property type="entry name" value="BLL2446 PROTEIN"/>
    <property type="match status" value="1"/>
</dbReference>
<sequence>MPITLYDAFVPTCLQQLGAVSGLLDKAEAHCAANGWEPEKVIQAKLAPDMFDFAYQVKSCYTHSALAVEGAKAGTFSPNMADAPTTFEGLKALIAEAVTAMNAVTVDEMEALIGKDAQFAFRDFRIPFTAENFLLSFSLPNFQFHATTTYALLRHLGIEVGKRDYLGAMRMKTDQ</sequence>
<organism evidence="1 2">
    <name type="scientific">Croceicoccus pelagius</name>
    <dbReference type="NCBI Taxonomy" id="1703341"/>
    <lineage>
        <taxon>Bacteria</taxon>
        <taxon>Pseudomonadati</taxon>
        <taxon>Pseudomonadota</taxon>
        <taxon>Alphaproteobacteria</taxon>
        <taxon>Sphingomonadales</taxon>
        <taxon>Erythrobacteraceae</taxon>
        <taxon>Croceicoccus</taxon>
    </lineage>
</organism>